<accession>A0AAW2PBQ7</accession>
<evidence type="ECO:0008006" key="2">
    <source>
        <dbReference type="Google" id="ProtNLM"/>
    </source>
</evidence>
<reference evidence="1" key="1">
    <citation type="submission" date="2020-06" db="EMBL/GenBank/DDBJ databases">
        <authorList>
            <person name="Li T."/>
            <person name="Hu X."/>
            <person name="Zhang T."/>
            <person name="Song X."/>
            <person name="Zhang H."/>
            <person name="Dai N."/>
            <person name="Sheng W."/>
            <person name="Hou X."/>
            <person name="Wei L."/>
        </authorList>
    </citation>
    <scope>NUCLEOTIDE SEQUENCE</scope>
    <source>
        <strain evidence="1">KEN8</strain>
        <tissue evidence="1">Leaf</tissue>
    </source>
</reference>
<sequence>MALKLNISKAYDKVEWAFLEQVLLKLGFHYRAVELIIVVSLWIVYGRGYRVGMNEHGHKPGRRFLSRLSFKLSQHTLWGYSDYRWRLQMKSRLWWRDFGGTIKIRRKFIGSLWENLFHRKLDGGPPLEASLGSQSSFTWRSIFSAKPVILANSRYRVWAGNSVKIWGDLWLPRPTTFKPITPLPEGLEHVSMATLIDPETNQWDEEKNRIDNVVEK</sequence>
<name>A0AAW2PBQ7_9LAMI</name>
<comment type="caution">
    <text evidence="1">The sequence shown here is derived from an EMBL/GenBank/DDBJ whole genome shotgun (WGS) entry which is preliminary data.</text>
</comment>
<dbReference type="EMBL" id="JACGWM010000009">
    <property type="protein sequence ID" value="KAL0352358.1"/>
    <property type="molecule type" value="Genomic_DNA"/>
</dbReference>
<evidence type="ECO:0000313" key="1">
    <source>
        <dbReference type="EMBL" id="KAL0352358.1"/>
    </source>
</evidence>
<organism evidence="1">
    <name type="scientific">Sesamum calycinum</name>
    <dbReference type="NCBI Taxonomy" id="2727403"/>
    <lineage>
        <taxon>Eukaryota</taxon>
        <taxon>Viridiplantae</taxon>
        <taxon>Streptophyta</taxon>
        <taxon>Embryophyta</taxon>
        <taxon>Tracheophyta</taxon>
        <taxon>Spermatophyta</taxon>
        <taxon>Magnoliopsida</taxon>
        <taxon>eudicotyledons</taxon>
        <taxon>Gunneridae</taxon>
        <taxon>Pentapetalae</taxon>
        <taxon>asterids</taxon>
        <taxon>lamiids</taxon>
        <taxon>Lamiales</taxon>
        <taxon>Pedaliaceae</taxon>
        <taxon>Sesamum</taxon>
    </lineage>
</organism>
<proteinExistence type="predicted"/>
<dbReference type="AlphaFoldDB" id="A0AAW2PBQ7"/>
<gene>
    <name evidence="1" type="ORF">Scaly_1624500</name>
</gene>
<reference evidence="1" key="2">
    <citation type="journal article" date="2024" name="Plant">
        <title>Genomic evolution and insights into agronomic trait innovations of Sesamum species.</title>
        <authorList>
            <person name="Miao H."/>
            <person name="Wang L."/>
            <person name="Qu L."/>
            <person name="Liu H."/>
            <person name="Sun Y."/>
            <person name="Le M."/>
            <person name="Wang Q."/>
            <person name="Wei S."/>
            <person name="Zheng Y."/>
            <person name="Lin W."/>
            <person name="Duan Y."/>
            <person name="Cao H."/>
            <person name="Xiong S."/>
            <person name="Wang X."/>
            <person name="Wei L."/>
            <person name="Li C."/>
            <person name="Ma Q."/>
            <person name="Ju M."/>
            <person name="Zhao R."/>
            <person name="Li G."/>
            <person name="Mu C."/>
            <person name="Tian Q."/>
            <person name="Mei H."/>
            <person name="Zhang T."/>
            <person name="Gao T."/>
            <person name="Zhang H."/>
        </authorList>
    </citation>
    <scope>NUCLEOTIDE SEQUENCE</scope>
    <source>
        <strain evidence="1">KEN8</strain>
    </source>
</reference>
<protein>
    <recommendedName>
        <fullName evidence="2">Reverse transcriptase domain-containing protein</fullName>
    </recommendedName>
</protein>